<evidence type="ECO:0000256" key="2">
    <source>
        <dbReference type="ARBA" id="ARBA00022552"/>
    </source>
</evidence>
<dbReference type="EMBL" id="LAZR01003054">
    <property type="protein sequence ID" value="KKN22515.1"/>
    <property type="molecule type" value="Genomic_DNA"/>
</dbReference>
<keyword evidence="3" id="KW-0489">Methyltransferase</keyword>
<evidence type="ECO:0000256" key="3">
    <source>
        <dbReference type="ARBA" id="ARBA00022603"/>
    </source>
</evidence>
<evidence type="ECO:0000259" key="7">
    <source>
        <dbReference type="Pfam" id="PF23016"/>
    </source>
</evidence>
<keyword evidence="5" id="KW-0949">S-adenosyl-L-methionine</keyword>
<gene>
    <name evidence="8" type="ORF">LCGC14_0914280</name>
</gene>
<dbReference type="InterPro" id="IPR053910">
    <property type="entry name" value="RsmI_HTH"/>
</dbReference>
<dbReference type="GO" id="GO:0032259">
    <property type="term" value="P:methylation"/>
    <property type="evidence" value="ECO:0007669"/>
    <property type="project" value="UniProtKB-KW"/>
</dbReference>
<dbReference type="PROSITE" id="PS01296">
    <property type="entry name" value="RSMI"/>
    <property type="match status" value="1"/>
</dbReference>
<dbReference type="SUPFAM" id="SSF53790">
    <property type="entry name" value="Tetrapyrrole methylase"/>
    <property type="match status" value="1"/>
</dbReference>
<evidence type="ECO:0000259" key="6">
    <source>
        <dbReference type="Pfam" id="PF00590"/>
    </source>
</evidence>
<feature type="domain" description="Tetrapyrrole methylase" evidence="6">
    <location>
        <begin position="9"/>
        <end position="208"/>
    </location>
</feature>
<name>A0A0F9NSL6_9ZZZZ</name>
<evidence type="ECO:0000256" key="4">
    <source>
        <dbReference type="ARBA" id="ARBA00022679"/>
    </source>
</evidence>
<dbReference type="FunFam" id="3.30.950.10:FF:000002">
    <property type="entry name" value="Ribosomal RNA small subunit methyltransferase I"/>
    <property type="match status" value="1"/>
</dbReference>
<keyword evidence="4" id="KW-0808">Transferase</keyword>
<dbReference type="InterPro" id="IPR008189">
    <property type="entry name" value="rRNA_ssu_MeTfrase_I"/>
</dbReference>
<feature type="domain" description="RsmI HTH" evidence="7">
    <location>
        <begin position="235"/>
        <end position="280"/>
    </location>
</feature>
<reference evidence="8" key="1">
    <citation type="journal article" date="2015" name="Nature">
        <title>Complex archaea that bridge the gap between prokaryotes and eukaryotes.</title>
        <authorList>
            <person name="Spang A."/>
            <person name="Saw J.H."/>
            <person name="Jorgensen S.L."/>
            <person name="Zaremba-Niedzwiedzka K."/>
            <person name="Martijn J."/>
            <person name="Lind A.E."/>
            <person name="van Eijk R."/>
            <person name="Schleper C."/>
            <person name="Guy L."/>
            <person name="Ettema T.J."/>
        </authorList>
    </citation>
    <scope>NUCLEOTIDE SEQUENCE</scope>
</reference>
<protein>
    <submittedName>
        <fullName evidence="8">Uncharacterized protein</fullName>
    </submittedName>
</protein>
<dbReference type="PANTHER" id="PTHR46111">
    <property type="entry name" value="RIBOSOMAL RNA SMALL SUBUNIT METHYLTRANSFERASE I"/>
    <property type="match status" value="1"/>
</dbReference>
<dbReference type="CDD" id="cd11648">
    <property type="entry name" value="RsmI"/>
    <property type="match status" value="1"/>
</dbReference>
<dbReference type="InterPro" id="IPR014777">
    <property type="entry name" value="4pyrrole_Mease_sub1"/>
</dbReference>
<dbReference type="FunFam" id="3.40.1010.10:FF:000002">
    <property type="entry name" value="Ribosomal RNA small subunit methyltransferase I"/>
    <property type="match status" value="1"/>
</dbReference>
<dbReference type="Pfam" id="PF23016">
    <property type="entry name" value="RsmI_C"/>
    <property type="match status" value="1"/>
</dbReference>
<comment type="caution">
    <text evidence="8">The sequence shown here is derived from an EMBL/GenBank/DDBJ whole genome shotgun (WGS) entry which is preliminary data.</text>
</comment>
<sequence length="283" mass="31062">MSENEIACLYIVATPIGNLADMSQRAIEILQTVDVIAAEDTRHSGFLFQHFAIKTPSVSLHDHNEQQRSETLLARLQQGESIALISDAGTPLISDPGYKLVSLVREHGIPVIPIPGSCAVIAALSASGLPSDRFSFEGFLPHKQGARLQTLEKLAADTRTLIFYDSPRRLQSTLVDMVTVFGQERRACLARELTKLHETINTKPLAELLDWVSNDANQQRGECVLLVEGAKQQQDASEVDVNRVLSLLLKELPVKKAAAMTSSLLGISKNNAYDMALKLQHKD</sequence>
<dbReference type="InterPro" id="IPR000878">
    <property type="entry name" value="4pyrrol_Mease"/>
</dbReference>
<evidence type="ECO:0000256" key="5">
    <source>
        <dbReference type="ARBA" id="ARBA00022691"/>
    </source>
</evidence>
<evidence type="ECO:0000313" key="8">
    <source>
        <dbReference type="EMBL" id="KKN22515.1"/>
    </source>
</evidence>
<dbReference type="Pfam" id="PF00590">
    <property type="entry name" value="TP_methylase"/>
    <property type="match status" value="1"/>
</dbReference>
<dbReference type="InterPro" id="IPR035996">
    <property type="entry name" value="4pyrrol_Methylase_sf"/>
</dbReference>
<keyword evidence="2" id="KW-0698">rRNA processing</keyword>
<accession>A0A0F9NSL6</accession>
<dbReference type="PIRSF" id="PIRSF005917">
    <property type="entry name" value="MTase_YraL"/>
    <property type="match status" value="1"/>
</dbReference>
<dbReference type="Gene3D" id="3.30.950.10">
    <property type="entry name" value="Methyltransferase, Cobalt-precorrin-4 Transmethylase, Domain 2"/>
    <property type="match status" value="1"/>
</dbReference>
<dbReference type="Gene3D" id="3.40.1010.10">
    <property type="entry name" value="Cobalt-precorrin-4 Transmethylase, Domain 1"/>
    <property type="match status" value="1"/>
</dbReference>
<dbReference type="NCBIfam" id="TIGR00096">
    <property type="entry name" value="16S rRNA (cytidine(1402)-2'-O)-methyltransferase"/>
    <property type="match status" value="1"/>
</dbReference>
<dbReference type="PANTHER" id="PTHR46111:SF1">
    <property type="entry name" value="RIBOSOMAL RNA SMALL SUBUNIT METHYLTRANSFERASE I"/>
    <property type="match status" value="1"/>
</dbReference>
<dbReference type="HAMAP" id="MF_01877">
    <property type="entry name" value="16SrRNA_methyltr_I"/>
    <property type="match status" value="1"/>
</dbReference>
<proteinExistence type="inferred from homology"/>
<keyword evidence="1" id="KW-0963">Cytoplasm</keyword>
<organism evidence="8">
    <name type="scientific">marine sediment metagenome</name>
    <dbReference type="NCBI Taxonomy" id="412755"/>
    <lineage>
        <taxon>unclassified sequences</taxon>
        <taxon>metagenomes</taxon>
        <taxon>ecological metagenomes</taxon>
    </lineage>
</organism>
<dbReference type="InterPro" id="IPR014776">
    <property type="entry name" value="4pyrrole_Mease_sub2"/>
</dbReference>
<dbReference type="GO" id="GO:0008168">
    <property type="term" value="F:methyltransferase activity"/>
    <property type="evidence" value="ECO:0007669"/>
    <property type="project" value="UniProtKB-KW"/>
</dbReference>
<dbReference type="InterPro" id="IPR018063">
    <property type="entry name" value="SAM_MeTrfase_RsmI_CS"/>
</dbReference>
<evidence type="ECO:0000256" key="1">
    <source>
        <dbReference type="ARBA" id="ARBA00022490"/>
    </source>
</evidence>
<dbReference type="GO" id="GO:0006364">
    <property type="term" value="P:rRNA processing"/>
    <property type="evidence" value="ECO:0007669"/>
    <property type="project" value="UniProtKB-KW"/>
</dbReference>
<dbReference type="AlphaFoldDB" id="A0A0F9NSL6"/>